<reference evidence="3" key="2">
    <citation type="submission" date="2025-08" db="UniProtKB">
        <authorList>
            <consortium name="RefSeq"/>
        </authorList>
    </citation>
    <scope>IDENTIFICATION</scope>
</reference>
<gene>
    <name evidence="3" type="primary">LOC121215250</name>
</gene>
<feature type="region of interest" description="Disordered" evidence="1">
    <location>
        <begin position="86"/>
        <end position="107"/>
    </location>
</feature>
<accession>A0ABM2ZRW0</accession>
<dbReference type="InterPro" id="IPR017853">
    <property type="entry name" value="GH"/>
</dbReference>
<proteinExistence type="predicted"/>
<evidence type="ECO:0000313" key="2">
    <source>
        <dbReference type="Proteomes" id="UP000818029"/>
    </source>
</evidence>
<protein>
    <submittedName>
        <fullName evidence="3">Mannan endo-1,4-beta-mannosidase 7-like</fullName>
    </submittedName>
</protein>
<evidence type="ECO:0000313" key="3">
    <source>
        <dbReference type="RefSeq" id="XP_040945394.1"/>
    </source>
</evidence>
<dbReference type="Gene3D" id="3.20.20.80">
    <property type="entry name" value="Glycosidases"/>
    <property type="match status" value="1"/>
</dbReference>
<dbReference type="PANTHER" id="PTHR31451">
    <property type="match status" value="1"/>
</dbReference>
<dbReference type="RefSeq" id="XP_040945394.1">
    <property type="nucleotide sequence ID" value="XM_041089460.1"/>
</dbReference>
<feature type="compositionally biased region" description="Low complexity" evidence="1">
    <location>
        <begin position="87"/>
        <end position="99"/>
    </location>
</feature>
<keyword evidence="2" id="KW-1185">Reference proteome</keyword>
<reference evidence="2" key="1">
    <citation type="journal article" date="2020" name="Nat. Genet.">
        <title>Genomic diversifications of five Gossypium allopolyploid species and their impact on cotton improvement.</title>
        <authorList>
            <person name="Chen Z.J."/>
            <person name="Sreedasyam A."/>
            <person name="Ando A."/>
            <person name="Song Q."/>
            <person name="De Santiago L.M."/>
            <person name="Hulse-Kemp A.M."/>
            <person name="Ding M."/>
            <person name="Ye W."/>
            <person name="Kirkbride R.C."/>
            <person name="Jenkins J."/>
            <person name="Plott C."/>
            <person name="Lovell J."/>
            <person name="Lin Y.M."/>
            <person name="Vaughn R."/>
            <person name="Liu B."/>
            <person name="Simpson S."/>
            <person name="Scheffler B.E."/>
            <person name="Wen L."/>
            <person name="Saski C.A."/>
            <person name="Grover C.E."/>
            <person name="Hu G."/>
            <person name="Conover J.L."/>
            <person name="Carlson J.W."/>
            <person name="Shu S."/>
            <person name="Boston L.B."/>
            <person name="Williams M."/>
            <person name="Peterson D.G."/>
            <person name="McGee K."/>
            <person name="Jones D.C."/>
            <person name="Wendel J.F."/>
            <person name="Stelly D.M."/>
            <person name="Grimwood J."/>
            <person name="Schmutz J."/>
        </authorList>
    </citation>
    <scope>NUCLEOTIDE SEQUENCE [LARGE SCALE GENOMIC DNA]</scope>
    <source>
        <strain evidence="2">cv. TM-1</strain>
    </source>
</reference>
<dbReference type="InterPro" id="IPR045053">
    <property type="entry name" value="MAN-like"/>
</dbReference>
<dbReference type="Proteomes" id="UP000818029">
    <property type="component" value="Chromosome D03"/>
</dbReference>
<dbReference type="GeneID" id="121215250"/>
<organism evidence="2 3">
    <name type="scientific">Gossypium hirsutum</name>
    <name type="common">Upland cotton</name>
    <name type="synonym">Gossypium mexicanum</name>
    <dbReference type="NCBI Taxonomy" id="3635"/>
    <lineage>
        <taxon>Eukaryota</taxon>
        <taxon>Viridiplantae</taxon>
        <taxon>Streptophyta</taxon>
        <taxon>Embryophyta</taxon>
        <taxon>Tracheophyta</taxon>
        <taxon>Spermatophyta</taxon>
        <taxon>Magnoliopsida</taxon>
        <taxon>eudicotyledons</taxon>
        <taxon>Gunneridae</taxon>
        <taxon>Pentapetalae</taxon>
        <taxon>rosids</taxon>
        <taxon>malvids</taxon>
        <taxon>Malvales</taxon>
        <taxon>Malvaceae</taxon>
        <taxon>Malvoideae</taxon>
        <taxon>Gossypium</taxon>
    </lineage>
</organism>
<sequence length="193" mass="21980">MRYLILRNAWIMEMAYHVKSVDKNHLVEAGLEGFYGRSTPLRMKLNPCSEIGTGFIANNLIPAIDFSKQSIHILINCNYHVNFKGTRNSSSKSRSLAQRSHSRHEIHPPKVGHWLDAHIRDAEYVLQNPIIVANFGKSRKDPSSNTYKRDQLFDIGYHKLYTSAKGGAAASGSMFWQLLSEGMDSFRDGYELY</sequence>
<evidence type="ECO:0000256" key="1">
    <source>
        <dbReference type="SAM" id="MobiDB-lite"/>
    </source>
</evidence>
<name>A0ABM2ZRW0_GOSHI</name>
<dbReference type="SUPFAM" id="SSF51445">
    <property type="entry name" value="(Trans)glycosidases"/>
    <property type="match status" value="1"/>
</dbReference>
<dbReference type="PANTHER" id="PTHR31451:SF64">
    <property type="entry name" value="MANNAN ENDO-1,4-BETA-MANNOSIDASE 7"/>
    <property type="match status" value="1"/>
</dbReference>